<reference evidence="1 2" key="1">
    <citation type="journal article" date="2019" name="Commun. Biol.">
        <title>The bagworm genome reveals a unique fibroin gene that provides high tensile strength.</title>
        <authorList>
            <person name="Kono N."/>
            <person name="Nakamura H."/>
            <person name="Ohtoshi R."/>
            <person name="Tomita M."/>
            <person name="Numata K."/>
            <person name="Arakawa K."/>
        </authorList>
    </citation>
    <scope>NUCLEOTIDE SEQUENCE [LARGE SCALE GENOMIC DNA]</scope>
</reference>
<sequence length="109" mass="12188">MNGDVTLFFALLFRTKTGARRRKRSSVKKKFNLKGDNASTTYRAAQTKSRTMLSRNRPIKKSPFHIIFSMRKIRFLMHGANLICMERKAPFAGTAAAGPAGVTSPRRAA</sequence>
<dbReference type="EMBL" id="BGZK01001744">
    <property type="protein sequence ID" value="GBP85548.1"/>
    <property type="molecule type" value="Genomic_DNA"/>
</dbReference>
<dbReference type="AlphaFoldDB" id="A0A4C1ZCK9"/>
<proteinExistence type="predicted"/>
<evidence type="ECO:0000313" key="2">
    <source>
        <dbReference type="Proteomes" id="UP000299102"/>
    </source>
</evidence>
<protein>
    <submittedName>
        <fullName evidence="1">Uncharacterized protein</fullName>
    </submittedName>
</protein>
<keyword evidence="2" id="KW-1185">Reference proteome</keyword>
<evidence type="ECO:0000313" key="1">
    <source>
        <dbReference type="EMBL" id="GBP85548.1"/>
    </source>
</evidence>
<comment type="caution">
    <text evidence="1">The sequence shown here is derived from an EMBL/GenBank/DDBJ whole genome shotgun (WGS) entry which is preliminary data.</text>
</comment>
<dbReference type="Proteomes" id="UP000299102">
    <property type="component" value="Unassembled WGS sequence"/>
</dbReference>
<gene>
    <name evidence="1" type="ORF">EVAR_58083_1</name>
</gene>
<accession>A0A4C1ZCK9</accession>
<organism evidence="1 2">
    <name type="scientific">Eumeta variegata</name>
    <name type="common">Bagworm moth</name>
    <name type="synonym">Eumeta japonica</name>
    <dbReference type="NCBI Taxonomy" id="151549"/>
    <lineage>
        <taxon>Eukaryota</taxon>
        <taxon>Metazoa</taxon>
        <taxon>Ecdysozoa</taxon>
        <taxon>Arthropoda</taxon>
        <taxon>Hexapoda</taxon>
        <taxon>Insecta</taxon>
        <taxon>Pterygota</taxon>
        <taxon>Neoptera</taxon>
        <taxon>Endopterygota</taxon>
        <taxon>Lepidoptera</taxon>
        <taxon>Glossata</taxon>
        <taxon>Ditrysia</taxon>
        <taxon>Tineoidea</taxon>
        <taxon>Psychidae</taxon>
        <taxon>Oiketicinae</taxon>
        <taxon>Eumeta</taxon>
    </lineage>
</organism>
<name>A0A4C1ZCK9_EUMVA</name>